<feature type="compositionally biased region" description="Acidic residues" evidence="1">
    <location>
        <begin position="93"/>
        <end position="105"/>
    </location>
</feature>
<dbReference type="STRING" id="196164.gene:10743052"/>
<dbReference type="CDD" id="cd21904">
    <property type="entry name" value="TtfA-like"/>
    <property type="match status" value="1"/>
</dbReference>
<dbReference type="InterPro" id="IPR049726">
    <property type="entry name" value="TtfA-like_core"/>
</dbReference>
<evidence type="ECO:0000256" key="1">
    <source>
        <dbReference type="SAM" id="MobiDB-lite"/>
    </source>
</evidence>
<feature type="region of interest" description="Disordered" evidence="1">
    <location>
        <begin position="349"/>
        <end position="421"/>
    </location>
</feature>
<evidence type="ECO:0000313" key="2">
    <source>
        <dbReference type="EMBL" id="BAC19415.1"/>
    </source>
</evidence>
<feature type="region of interest" description="Disordered" evidence="1">
    <location>
        <begin position="25"/>
        <end position="135"/>
    </location>
</feature>
<reference evidence="2 3" key="1">
    <citation type="journal article" date="2003" name="Genome Res.">
        <title>Comparative complete genome sequence analysis of the amino acid replacements responsible for the thermostability of Corynebacterium efficiens.</title>
        <authorList>
            <person name="Nishio Y."/>
            <person name="Nakamura Y."/>
            <person name="Kawarabayasi Y."/>
            <person name="Usuda Y."/>
            <person name="Kimura E."/>
            <person name="Sugimoto S."/>
            <person name="Matsui K."/>
            <person name="Yamagishi A."/>
            <person name="Kikuchi H."/>
            <person name="Ikeo K."/>
            <person name="Gojobori T."/>
        </authorList>
    </citation>
    <scope>NUCLEOTIDE SEQUENCE [LARGE SCALE GENOMIC DNA]</scope>
    <source>
        <strain evidence="3">DSM 44549 / YS-314 / AJ 12310 / JCM 11189 / NBRC 100395</strain>
    </source>
</reference>
<dbReference type="eggNOG" id="ENOG502ZNE6">
    <property type="taxonomic scope" value="Bacteria"/>
</dbReference>
<feature type="compositionally biased region" description="Basic and acidic residues" evidence="1">
    <location>
        <begin position="64"/>
        <end position="80"/>
    </location>
</feature>
<sequence>MMETLVLLIAAVILAAGIALWTADSRSKKTRDDAPAPPASPTPREPEPSPEADPTPEAPEPEPVPDKAGVHYDDDSRDLDVEVEAGLAAVPEVSEDELEISEPEPEPAPVREEERPGVEKQSFLQSLPRGQRRERKQWASRHGFDFIREDAFLTDEWSRGAASTGAVARDVASGMAEGYETHLVDLAGVPVMAMRRGRTSEVVIDARRSTLITDPERTDSDDLVEVDSFAGFTLLSNMATVAQRFVDERVRVAFEAMPEAVSAVWFESDWVLAETVRGSSAEDWENMLRPLALLTDASFTLPPRAEDTAVNLALIEPTRTKPPAPDAPEPEPAADEVDLAQPLVIRPEEPLQMPVRGVQESRGVVEPRALGGDNVDSIADGHPDGRPTPDPQRYNGTRVLRELSGDSSIFEDADRDPDHDA</sequence>
<dbReference type="KEGG" id="cef:CE2605"/>
<keyword evidence="3" id="KW-1185">Reference proteome</keyword>
<evidence type="ECO:0000313" key="3">
    <source>
        <dbReference type="Proteomes" id="UP000001409"/>
    </source>
</evidence>
<dbReference type="HOGENOM" id="CLU_025378_0_1_11"/>
<feature type="compositionally biased region" description="Pro residues" evidence="1">
    <location>
        <begin position="35"/>
        <end position="62"/>
    </location>
</feature>
<organism evidence="2 3">
    <name type="scientific">Corynebacterium efficiens (strain DSM 44549 / YS-314 / AJ 12310 / JCM 11189 / NBRC 100395)</name>
    <dbReference type="NCBI Taxonomy" id="196164"/>
    <lineage>
        <taxon>Bacteria</taxon>
        <taxon>Bacillati</taxon>
        <taxon>Actinomycetota</taxon>
        <taxon>Actinomycetes</taxon>
        <taxon>Mycobacteriales</taxon>
        <taxon>Corynebacteriaceae</taxon>
        <taxon>Corynebacterium</taxon>
    </lineage>
</organism>
<accession>Q8FMA2</accession>
<feature type="region of interest" description="Disordered" evidence="1">
    <location>
        <begin position="315"/>
        <end position="334"/>
    </location>
</feature>
<name>Q8FMA2_COREF</name>
<dbReference type="AlphaFoldDB" id="Q8FMA2"/>
<feature type="compositionally biased region" description="Basic and acidic residues" evidence="1">
    <location>
        <begin position="25"/>
        <end position="34"/>
    </location>
</feature>
<protein>
    <submittedName>
        <fullName evidence="2">Uncharacterized protein</fullName>
    </submittedName>
</protein>
<dbReference type="EMBL" id="BA000035">
    <property type="protein sequence ID" value="BAC19415.1"/>
    <property type="molecule type" value="Genomic_DNA"/>
</dbReference>
<proteinExistence type="predicted"/>
<dbReference type="Proteomes" id="UP000001409">
    <property type="component" value="Chromosome"/>
</dbReference>
<feature type="compositionally biased region" description="Basic and acidic residues" evidence="1">
    <location>
        <begin position="109"/>
        <end position="118"/>
    </location>
</feature>